<accession>Q0A956</accession>
<sequence length="221" mass="24474">MSEERYRNDLTDDPSGLLRRWSRRKHQVQRGEEGTAPGRAPEAREGMEAAAPDPVPVGDRIDPRTGKRIDELTDDDMPPLETLGASSDLSCFWSRGVSEALRHAALRQVFRSPKYNVVDTLCEYSGDYTRYEPLGEVVTHDMKRQIARLAERERERERARAEEAEAPAGAEEAVADSEERAPGPAAEAGETPVAEHVDGAEAAQRQADRVPSPPARDHDHG</sequence>
<name>Q0A956_ALKEH</name>
<feature type="region of interest" description="Disordered" evidence="1">
    <location>
        <begin position="154"/>
        <end position="221"/>
    </location>
</feature>
<reference evidence="3" key="1">
    <citation type="submission" date="2006-08" db="EMBL/GenBank/DDBJ databases">
        <title>Complete sequence of Alkalilimnicola ehrilichei MLHE-1.</title>
        <authorList>
            <person name="Copeland A."/>
            <person name="Lucas S."/>
            <person name="Lapidus A."/>
            <person name="Barry K."/>
            <person name="Detter J.C."/>
            <person name="Glavina del Rio T."/>
            <person name="Hammon N."/>
            <person name="Israni S."/>
            <person name="Dalin E."/>
            <person name="Tice H."/>
            <person name="Pitluck S."/>
            <person name="Sims D."/>
            <person name="Brettin T."/>
            <person name="Bruce D."/>
            <person name="Han C."/>
            <person name="Tapia R."/>
            <person name="Gilna P."/>
            <person name="Schmutz J."/>
            <person name="Larimer F."/>
            <person name="Land M."/>
            <person name="Hauser L."/>
            <person name="Kyrpides N."/>
            <person name="Mikhailova N."/>
            <person name="Oremland R.S."/>
            <person name="Hoeft S.E."/>
            <person name="Switzer-Blum J."/>
            <person name="Kulp T."/>
            <person name="King G."/>
            <person name="Tabita R."/>
            <person name="Witte B."/>
            <person name="Santini J.M."/>
            <person name="Basu P."/>
            <person name="Hollibaugh J.T."/>
            <person name="Xie G."/>
            <person name="Stolz J.F."/>
            <person name="Richardson P."/>
        </authorList>
    </citation>
    <scope>NUCLEOTIDE SEQUENCE [LARGE SCALE GENOMIC DNA]</scope>
    <source>
        <strain evidence="3">ATCC BAA-1101 / DSM 17681 / MLHE-1</strain>
    </source>
</reference>
<proteinExistence type="predicted"/>
<organism evidence="2 3">
    <name type="scientific">Alkalilimnicola ehrlichii (strain ATCC BAA-1101 / DSM 17681 / MLHE-1)</name>
    <dbReference type="NCBI Taxonomy" id="187272"/>
    <lineage>
        <taxon>Bacteria</taxon>
        <taxon>Pseudomonadati</taxon>
        <taxon>Pseudomonadota</taxon>
        <taxon>Gammaproteobacteria</taxon>
        <taxon>Chromatiales</taxon>
        <taxon>Ectothiorhodospiraceae</taxon>
        <taxon>Alkalilimnicola</taxon>
    </lineage>
</organism>
<dbReference type="EMBL" id="CP000453">
    <property type="protein sequence ID" value="ABI56631.1"/>
    <property type="molecule type" value="Genomic_DNA"/>
</dbReference>
<dbReference type="Pfam" id="PF11748">
    <property type="entry name" value="DUF3306"/>
    <property type="match status" value="1"/>
</dbReference>
<evidence type="ECO:0000313" key="3">
    <source>
        <dbReference type="Proteomes" id="UP000001962"/>
    </source>
</evidence>
<dbReference type="eggNOG" id="ENOG5032ZGA">
    <property type="taxonomic scope" value="Bacteria"/>
</dbReference>
<dbReference type="KEGG" id="aeh:Mlg_1282"/>
<feature type="compositionally biased region" description="Basic and acidic residues" evidence="1">
    <location>
        <begin position="59"/>
        <end position="71"/>
    </location>
</feature>
<dbReference type="InterPro" id="IPR021735">
    <property type="entry name" value="DUF3306"/>
</dbReference>
<feature type="compositionally biased region" description="Basic and acidic residues" evidence="1">
    <location>
        <begin position="1"/>
        <end position="10"/>
    </location>
</feature>
<dbReference type="HOGENOM" id="CLU_1248456_0_0_6"/>
<dbReference type="AlphaFoldDB" id="Q0A956"/>
<dbReference type="RefSeq" id="WP_011629026.1">
    <property type="nucleotide sequence ID" value="NC_008340.1"/>
</dbReference>
<feature type="compositionally biased region" description="Low complexity" evidence="1">
    <location>
        <begin position="182"/>
        <end position="192"/>
    </location>
</feature>
<feature type="region of interest" description="Disordered" evidence="1">
    <location>
        <begin position="1"/>
        <end position="81"/>
    </location>
</feature>
<evidence type="ECO:0000313" key="2">
    <source>
        <dbReference type="EMBL" id="ABI56631.1"/>
    </source>
</evidence>
<evidence type="ECO:0000256" key="1">
    <source>
        <dbReference type="SAM" id="MobiDB-lite"/>
    </source>
</evidence>
<protein>
    <recommendedName>
        <fullName evidence="4">DUF3306 domain-containing protein</fullName>
    </recommendedName>
</protein>
<evidence type="ECO:0008006" key="4">
    <source>
        <dbReference type="Google" id="ProtNLM"/>
    </source>
</evidence>
<feature type="compositionally biased region" description="Basic and acidic residues" evidence="1">
    <location>
        <begin position="154"/>
        <end position="163"/>
    </location>
</feature>
<dbReference type="Proteomes" id="UP000001962">
    <property type="component" value="Chromosome"/>
</dbReference>
<gene>
    <name evidence="2" type="ordered locus">Mlg_1282</name>
</gene>
<keyword evidence="3" id="KW-1185">Reference proteome</keyword>
<dbReference type="OrthoDB" id="5609487at2"/>